<dbReference type="Proteomes" id="UP001331761">
    <property type="component" value="Unassembled WGS sequence"/>
</dbReference>
<proteinExistence type="predicted"/>
<keyword evidence="1" id="KW-0732">Signal</keyword>
<gene>
    <name evidence="2" type="ORF">GCK32_019115</name>
</gene>
<evidence type="ECO:0000313" key="2">
    <source>
        <dbReference type="EMBL" id="KAK5979790.1"/>
    </source>
</evidence>
<comment type="caution">
    <text evidence="2">The sequence shown here is derived from an EMBL/GenBank/DDBJ whole genome shotgun (WGS) entry which is preliminary data.</text>
</comment>
<sequence>MVKVNNELFMPFLVAVILSEVTPANTCTFYNYPNNTAMVKRIGDFFGTQDIHGCMWHCYNTANCVMIRYRHANKNVGLGTFIHSALGGCGTCVAHDDDPVEAITPPFSENGCGPGGIVT</sequence>
<reference evidence="2 3" key="1">
    <citation type="submission" date="2019-10" db="EMBL/GenBank/DDBJ databases">
        <title>Assembly and Annotation for the nematode Trichostrongylus colubriformis.</title>
        <authorList>
            <person name="Martin J."/>
        </authorList>
    </citation>
    <scope>NUCLEOTIDE SEQUENCE [LARGE SCALE GENOMIC DNA]</scope>
    <source>
        <strain evidence="2">G859</strain>
        <tissue evidence="2">Whole worm</tissue>
    </source>
</reference>
<accession>A0AAN8FPB6</accession>
<evidence type="ECO:0000313" key="3">
    <source>
        <dbReference type="Proteomes" id="UP001331761"/>
    </source>
</evidence>
<feature type="chain" id="PRO_5042959902" description="Apple domain-containing protein" evidence="1">
    <location>
        <begin position="27"/>
        <end position="119"/>
    </location>
</feature>
<protein>
    <recommendedName>
        <fullName evidence="4">Apple domain-containing protein</fullName>
    </recommendedName>
</protein>
<dbReference type="AlphaFoldDB" id="A0AAN8FPB6"/>
<dbReference type="EMBL" id="WIXE01007974">
    <property type="protein sequence ID" value="KAK5979790.1"/>
    <property type="molecule type" value="Genomic_DNA"/>
</dbReference>
<name>A0AAN8FPB6_TRICO</name>
<evidence type="ECO:0000256" key="1">
    <source>
        <dbReference type="SAM" id="SignalP"/>
    </source>
</evidence>
<evidence type="ECO:0008006" key="4">
    <source>
        <dbReference type="Google" id="ProtNLM"/>
    </source>
</evidence>
<keyword evidence="3" id="KW-1185">Reference proteome</keyword>
<feature type="signal peptide" evidence="1">
    <location>
        <begin position="1"/>
        <end position="26"/>
    </location>
</feature>
<organism evidence="2 3">
    <name type="scientific">Trichostrongylus colubriformis</name>
    <name type="common">Black scour worm</name>
    <dbReference type="NCBI Taxonomy" id="6319"/>
    <lineage>
        <taxon>Eukaryota</taxon>
        <taxon>Metazoa</taxon>
        <taxon>Ecdysozoa</taxon>
        <taxon>Nematoda</taxon>
        <taxon>Chromadorea</taxon>
        <taxon>Rhabditida</taxon>
        <taxon>Rhabditina</taxon>
        <taxon>Rhabditomorpha</taxon>
        <taxon>Strongyloidea</taxon>
        <taxon>Trichostrongylidae</taxon>
        <taxon>Trichostrongylus</taxon>
    </lineage>
</organism>